<dbReference type="Gene3D" id="3.30.450.40">
    <property type="match status" value="1"/>
</dbReference>
<dbReference type="PRINTS" id="PR00344">
    <property type="entry name" value="BCTRLSENSOR"/>
</dbReference>
<dbReference type="PROSITE" id="PS50112">
    <property type="entry name" value="PAS"/>
    <property type="match status" value="1"/>
</dbReference>
<keyword evidence="9" id="KW-1185">Reference proteome</keyword>
<dbReference type="PROSITE" id="PS50109">
    <property type="entry name" value="HIS_KIN"/>
    <property type="match status" value="1"/>
</dbReference>
<feature type="modified residue" description="4-aspartylphosphate" evidence="4">
    <location>
        <position position="538"/>
    </location>
</feature>
<feature type="domain" description="Response regulatory" evidence="6">
    <location>
        <begin position="487"/>
        <end position="604"/>
    </location>
</feature>
<feature type="domain" description="PAS" evidence="7">
    <location>
        <begin position="118"/>
        <end position="171"/>
    </location>
</feature>
<dbReference type="Proteomes" id="UP001056937">
    <property type="component" value="Chromosome 1"/>
</dbReference>
<evidence type="ECO:0000313" key="9">
    <source>
        <dbReference type="Proteomes" id="UP001056937"/>
    </source>
</evidence>
<dbReference type="EC" id="2.7.13.3" evidence="2"/>
<sequence length="607" mass="64608">MPARCDDLHQPPADAQAAALRALAPPELGARSLLWVPVVARSGDRLGVLLFGDPAPGRFDARAERLVAALAAQGAIGIDNARLVAATQRTNRELEAEVARRTVERDRIWQVSRDLLGVASFEGVWLAVNPAWTRVLGWCEADIVGQPTSRFVHPDDLAATRAEIEKLVDGGESHGFENRFRHRDGAYRHLSWSAVAAGGELYAVARDVTEEKAQEAALAETEAALRQAQKMETLGQLTGGVAHDFNNLLQIVLGNLDMLRRHLPAEAGPRLARAVESATTGAQRAATLTQRLLAFARRQPLAPKAIDANQLILGMADLLRRTLGETITLDLALARELWTIEADPNQLETAMLNLAVNARDAMAGGGRLGVRSENRTIDAAEAADLPGVRPGCHVVLAIEDSGTGMDATVLARIFEPFFTTKDVGHGTGLGLSMVYGFVKQSGGAVLVDSEPGRGTVVRLFFPRHQGAAAVPAARADPPAMPRGAGETILVCEDDAEVRATSALALAELGYRVLEAEDGAAACRLLADPAERIDLLFTDVVLPGGMTGADVAAEAQRHRPAIRTLFTTGYARDAIVHHGRLDAGVALLAKPFGFAELAQRIHALLAGA</sequence>
<evidence type="ECO:0000259" key="5">
    <source>
        <dbReference type="PROSITE" id="PS50109"/>
    </source>
</evidence>
<dbReference type="SUPFAM" id="SSF55781">
    <property type="entry name" value="GAF domain-like"/>
    <property type="match status" value="1"/>
</dbReference>
<keyword evidence="3 4" id="KW-0597">Phosphoprotein</keyword>
<dbReference type="PROSITE" id="PS50110">
    <property type="entry name" value="RESPONSE_REGULATORY"/>
    <property type="match status" value="1"/>
</dbReference>
<evidence type="ECO:0000259" key="7">
    <source>
        <dbReference type="PROSITE" id="PS50112"/>
    </source>
</evidence>
<evidence type="ECO:0000259" key="6">
    <source>
        <dbReference type="PROSITE" id="PS50110"/>
    </source>
</evidence>
<dbReference type="CDD" id="cd00130">
    <property type="entry name" value="PAS"/>
    <property type="match status" value="1"/>
</dbReference>
<dbReference type="NCBIfam" id="TIGR00229">
    <property type="entry name" value="sensory_box"/>
    <property type="match status" value="1"/>
</dbReference>
<dbReference type="InterPro" id="IPR004358">
    <property type="entry name" value="Sig_transdc_His_kin-like_C"/>
</dbReference>
<dbReference type="InterPro" id="IPR011006">
    <property type="entry name" value="CheY-like_superfamily"/>
</dbReference>
<proteinExistence type="predicted"/>
<organism evidence="8 9">
    <name type="scientific">Sphingomonas morindae</name>
    <dbReference type="NCBI Taxonomy" id="1541170"/>
    <lineage>
        <taxon>Bacteria</taxon>
        <taxon>Pseudomonadati</taxon>
        <taxon>Pseudomonadota</taxon>
        <taxon>Alphaproteobacteria</taxon>
        <taxon>Sphingomonadales</taxon>
        <taxon>Sphingomonadaceae</taxon>
        <taxon>Sphingomonas</taxon>
    </lineage>
</organism>
<dbReference type="InterPro" id="IPR003661">
    <property type="entry name" value="HisK_dim/P_dom"/>
</dbReference>
<dbReference type="SMART" id="SM00387">
    <property type="entry name" value="HATPase_c"/>
    <property type="match status" value="1"/>
</dbReference>
<dbReference type="Pfam" id="PF00072">
    <property type="entry name" value="Response_reg"/>
    <property type="match status" value="1"/>
</dbReference>
<dbReference type="SUPFAM" id="SSF52172">
    <property type="entry name" value="CheY-like"/>
    <property type="match status" value="1"/>
</dbReference>
<dbReference type="InterPro" id="IPR001789">
    <property type="entry name" value="Sig_transdc_resp-reg_receiver"/>
</dbReference>
<feature type="domain" description="Histidine kinase" evidence="5">
    <location>
        <begin position="240"/>
        <end position="465"/>
    </location>
</feature>
<dbReference type="Gene3D" id="1.10.287.130">
    <property type="match status" value="1"/>
</dbReference>
<dbReference type="SUPFAM" id="SSF55785">
    <property type="entry name" value="PYP-like sensor domain (PAS domain)"/>
    <property type="match status" value="1"/>
</dbReference>
<dbReference type="Gene3D" id="3.30.565.10">
    <property type="entry name" value="Histidine kinase-like ATPase, C-terminal domain"/>
    <property type="match status" value="1"/>
</dbReference>
<dbReference type="EMBL" id="CP084930">
    <property type="protein sequence ID" value="USI74544.1"/>
    <property type="molecule type" value="Genomic_DNA"/>
</dbReference>
<dbReference type="SMART" id="SM00448">
    <property type="entry name" value="REC"/>
    <property type="match status" value="1"/>
</dbReference>
<dbReference type="InterPro" id="IPR005467">
    <property type="entry name" value="His_kinase_dom"/>
</dbReference>
<dbReference type="SUPFAM" id="SSF47384">
    <property type="entry name" value="Homodimeric domain of signal transducing histidine kinase"/>
    <property type="match status" value="1"/>
</dbReference>
<dbReference type="InterPro" id="IPR000014">
    <property type="entry name" value="PAS"/>
</dbReference>
<dbReference type="SMART" id="SM00091">
    <property type="entry name" value="PAS"/>
    <property type="match status" value="1"/>
</dbReference>
<dbReference type="InterPro" id="IPR003594">
    <property type="entry name" value="HATPase_dom"/>
</dbReference>
<dbReference type="InterPro" id="IPR029016">
    <property type="entry name" value="GAF-like_dom_sf"/>
</dbReference>
<evidence type="ECO:0000313" key="8">
    <source>
        <dbReference type="EMBL" id="USI74544.1"/>
    </source>
</evidence>
<evidence type="ECO:0000256" key="4">
    <source>
        <dbReference type="PROSITE-ProRule" id="PRU00169"/>
    </source>
</evidence>
<dbReference type="InterPro" id="IPR035965">
    <property type="entry name" value="PAS-like_dom_sf"/>
</dbReference>
<dbReference type="Pfam" id="PF08447">
    <property type="entry name" value="PAS_3"/>
    <property type="match status" value="1"/>
</dbReference>
<reference evidence="8" key="1">
    <citation type="journal article" date="2022" name="Toxins">
        <title>Genomic Analysis of Sphingopyxis sp. USTB-05 for Biodegrading Cyanobacterial Hepatotoxins.</title>
        <authorList>
            <person name="Liu C."/>
            <person name="Xu Q."/>
            <person name="Zhao Z."/>
            <person name="Zhang H."/>
            <person name="Liu X."/>
            <person name="Yin C."/>
            <person name="Liu Y."/>
            <person name="Yan H."/>
        </authorList>
    </citation>
    <scope>NUCLEOTIDE SEQUENCE</scope>
    <source>
        <strain evidence="8">NBD5</strain>
    </source>
</reference>
<dbReference type="SMART" id="SM00388">
    <property type="entry name" value="HisKA"/>
    <property type="match status" value="1"/>
</dbReference>
<accession>A0ABY4XC43</accession>
<dbReference type="InterPro" id="IPR013655">
    <property type="entry name" value="PAS_fold_3"/>
</dbReference>
<dbReference type="PANTHER" id="PTHR43065">
    <property type="entry name" value="SENSOR HISTIDINE KINASE"/>
    <property type="match status" value="1"/>
</dbReference>
<comment type="catalytic activity">
    <reaction evidence="1">
        <text>ATP + protein L-histidine = ADP + protein N-phospho-L-histidine.</text>
        <dbReference type="EC" id="2.7.13.3"/>
    </reaction>
</comment>
<dbReference type="PANTHER" id="PTHR43065:SF42">
    <property type="entry name" value="TWO-COMPONENT SENSOR PPRA"/>
    <property type="match status" value="1"/>
</dbReference>
<name>A0ABY4XC43_9SPHN</name>
<evidence type="ECO:0000256" key="2">
    <source>
        <dbReference type="ARBA" id="ARBA00012438"/>
    </source>
</evidence>
<dbReference type="Gene3D" id="3.30.450.20">
    <property type="entry name" value="PAS domain"/>
    <property type="match status" value="1"/>
</dbReference>
<dbReference type="SUPFAM" id="SSF55874">
    <property type="entry name" value="ATPase domain of HSP90 chaperone/DNA topoisomerase II/histidine kinase"/>
    <property type="match status" value="1"/>
</dbReference>
<dbReference type="Gene3D" id="3.40.50.2300">
    <property type="match status" value="1"/>
</dbReference>
<dbReference type="InterPro" id="IPR036097">
    <property type="entry name" value="HisK_dim/P_sf"/>
</dbReference>
<dbReference type="InterPro" id="IPR036890">
    <property type="entry name" value="HATPase_C_sf"/>
</dbReference>
<evidence type="ECO:0000256" key="3">
    <source>
        <dbReference type="ARBA" id="ARBA00022553"/>
    </source>
</evidence>
<gene>
    <name evidence="8" type="ORF">LHA26_10055</name>
</gene>
<protein>
    <recommendedName>
        <fullName evidence="2">histidine kinase</fullName>
        <ecNumber evidence="2">2.7.13.3</ecNumber>
    </recommendedName>
</protein>
<dbReference type="Pfam" id="PF02518">
    <property type="entry name" value="HATPase_c"/>
    <property type="match status" value="1"/>
</dbReference>
<evidence type="ECO:0000256" key="1">
    <source>
        <dbReference type="ARBA" id="ARBA00000085"/>
    </source>
</evidence>
<dbReference type="Pfam" id="PF00512">
    <property type="entry name" value="HisKA"/>
    <property type="match status" value="1"/>
</dbReference>